<evidence type="ECO:0000313" key="3">
    <source>
        <dbReference type="Proteomes" id="UP000198406"/>
    </source>
</evidence>
<dbReference type="EMBL" id="BDSP01000044">
    <property type="protein sequence ID" value="GAX11810.1"/>
    <property type="molecule type" value="Genomic_DNA"/>
</dbReference>
<keyword evidence="3" id="KW-1185">Reference proteome</keyword>
<evidence type="ECO:0000313" key="2">
    <source>
        <dbReference type="EMBL" id="GAX11810.1"/>
    </source>
</evidence>
<dbReference type="NCBIfam" id="NF038133">
    <property type="entry name" value="choice_anch_L"/>
    <property type="match status" value="1"/>
</dbReference>
<evidence type="ECO:0000256" key="1">
    <source>
        <dbReference type="SAM" id="SignalP"/>
    </source>
</evidence>
<sequence>MLSYIIFSSVFAAASAAIGATVNSNAAALAANLLSTSGGATVSNAQLIGAPGCAGLFTGGSSVSGLTLPESGVILSSGRVVDIAGPNNAPNTQTNFNRPGDANLNSLIPGFSTLDACVLQFDFQCGAGQVATLDLAFEYVFGSEEYLEYVGRAFNDVFGFFLNGVNIALLPDNVTPVSINSVNQNINSVYFNNNSGGAFNIEADGLTTKLTAQGIPKSGTNTIKLAVADAGDGILDSWVLLEGGSFNCNAAPVAQCQNIEVSAISHCEHNPPDQSALIAAIDNQSYDTDGSIVSSVLDNYGPYPLGETTVVLTVTDNSGAVSSCQATITVVDDESISSANLDCGGPGVISPPNAPLDYFPSYTKTNGCSAALTVGNPSCSFCNGAAKTVDKLTGGSCQVGFEDHPAKFSVADSGGVGDHIAWTNTVCDGNGCAELTCTVCVTNPRKKGEGGRRLRDLQKFTCPSTWNPKVDIFKCGH</sequence>
<protein>
    <recommendedName>
        <fullName evidence="4">HYR domain-containing protein</fullName>
    </recommendedName>
</protein>
<organism evidence="2 3">
    <name type="scientific">Fistulifera solaris</name>
    <name type="common">Oleaginous diatom</name>
    <dbReference type="NCBI Taxonomy" id="1519565"/>
    <lineage>
        <taxon>Eukaryota</taxon>
        <taxon>Sar</taxon>
        <taxon>Stramenopiles</taxon>
        <taxon>Ochrophyta</taxon>
        <taxon>Bacillariophyta</taxon>
        <taxon>Bacillariophyceae</taxon>
        <taxon>Bacillariophycidae</taxon>
        <taxon>Naviculales</taxon>
        <taxon>Naviculaceae</taxon>
        <taxon>Fistulifera</taxon>
    </lineage>
</organism>
<reference evidence="2 3" key="1">
    <citation type="journal article" date="2015" name="Plant Cell">
        <title>Oil accumulation by the oleaginous diatom Fistulifera solaris as revealed by the genome and transcriptome.</title>
        <authorList>
            <person name="Tanaka T."/>
            <person name="Maeda Y."/>
            <person name="Veluchamy A."/>
            <person name="Tanaka M."/>
            <person name="Abida H."/>
            <person name="Marechal E."/>
            <person name="Bowler C."/>
            <person name="Muto M."/>
            <person name="Sunaga Y."/>
            <person name="Tanaka M."/>
            <person name="Yoshino T."/>
            <person name="Taniguchi T."/>
            <person name="Fukuda Y."/>
            <person name="Nemoto M."/>
            <person name="Matsumoto M."/>
            <person name="Wong P.S."/>
            <person name="Aburatani S."/>
            <person name="Fujibuchi W."/>
        </authorList>
    </citation>
    <scope>NUCLEOTIDE SEQUENCE [LARGE SCALE GENOMIC DNA]</scope>
    <source>
        <strain evidence="2 3">JPCC DA0580</strain>
    </source>
</reference>
<proteinExistence type="predicted"/>
<dbReference type="AlphaFoldDB" id="A0A1Z5JCS6"/>
<comment type="caution">
    <text evidence="2">The sequence shown here is derived from an EMBL/GenBank/DDBJ whole genome shotgun (WGS) entry which is preliminary data.</text>
</comment>
<feature type="signal peptide" evidence="1">
    <location>
        <begin position="1"/>
        <end position="16"/>
    </location>
</feature>
<evidence type="ECO:0008006" key="4">
    <source>
        <dbReference type="Google" id="ProtNLM"/>
    </source>
</evidence>
<name>A0A1Z5JCS6_FISSO</name>
<gene>
    <name evidence="2" type="ORF">FisN_7Lh196</name>
</gene>
<keyword evidence="1" id="KW-0732">Signal</keyword>
<dbReference type="OrthoDB" id="540558at2759"/>
<dbReference type="Proteomes" id="UP000198406">
    <property type="component" value="Unassembled WGS sequence"/>
</dbReference>
<dbReference type="InterPro" id="IPR049804">
    <property type="entry name" value="Choice_anch_L"/>
</dbReference>
<accession>A0A1Z5JCS6</accession>
<feature type="chain" id="PRO_5012735265" description="HYR domain-containing protein" evidence="1">
    <location>
        <begin position="17"/>
        <end position="477"/>
    </location>
</feature>
<dbReference type="InParanoid" id="A0A1Z5JCS6"/>